<dbReference type="RefSeq" id="WP_191037640.1">
    <property type="nucleotide sequence ID" value="NZ_JACXAA010000001.1"/>
</dbReference>
<evidence type="ECO:0000313" key="2">
    <source>
        <dbReference type="Proteomes" id="UP000653797"/>
    </source>
</evidence>
<name>A0A927AYH9_9BACT</name>
<protein>
    <submittedName>
        <fullName evidence="1">Uncharacterized protein</fullName>
    </submittedName>
</protein>
<dbReference type="EMBL" id="JACXAA010000001">
    <property type="protein sequence ID" value="MBD2752022.1"/>
    <property type="molecule type" value="Genomic_DNA"/>
</dbReference>
<reference evidence="1" key="1">
    <citation type="submission" date="2020-09" db="EMBL/GenBank/DDBJ databases">
        <authorList>
            <person name="Kim M.K."/>
        </authorList>
    </citation>
    <scope>NUCLEOTIDE SEQUENCE</scope>
    <source>
        <strain evidence="1">BT704</strain>
    </source>
</reference>
<comment type="caution">
    <text evidence="1">The sequence shown here is derived from an EMBL/GenBank/DDBJ whole genome shotgun (WGS) entry which is preliminary data.</text>
</comment>
<organism evidence="1 2">
    <name type="scientific">Spirosoma validum</name>
    <dbReference type="NCBI Taxonomy" id="2771355"/>
    <lineage>
        <taxon>Bacteria</taxon>
        <taxon>Pseudomonadati</taxon>
        <taxon>Bacteroidota</taxon>
        <taxon>Cytophagia</taxon>
        <taxon>Cytophagales</taxon>
        <taxon>Cytophagaceae</taxon>
        <taxon>Spirosoma</taxon>
    </lineage>
</organism>
<dbReference type="Proteomes" id="UP000653797">
    <property type="component" value="Unassembled WGS sequence"/>
</dbReference>
<proteinExistence type="predicted"/>
<sequence>MNPIQKSIQKYPELAGCQNQKEYADRVFALHPELPQDATPQQQGERNEALIELMLDSPFQTEERKQEIRNQTWEVNHRQLTSAIHRLISEKNRMPTINKLSQETGISRLTIRKHLRDFHLSDVYQEQLQGLRMLSTQVVIQLFKLAMSGDVKAARLYLDAVGGLSDPQSSPAPKQTSNYIQINNNVKIDQITFGMLPQTVQQEITKLVLQGLQTTSLPPEHLENS</sequence>
<dbReference type="AlphaFoldDB" id="A0A927AYH9"/>
<keyword evidence="2" id="KW-1185">Reference proteome</keyword>
<gene>
    <name evidence="1" type="ORF">IC230_03900</name>
</gene>
<evidence type="ECO:0000313" key="1">
    <source>
        <dbReference type="EMBL" id="MBD2752022.1"/>
    </source>
</evidence>
<accession>A0A927AYH9</accession>